<dbReference type="RefSeq" id="WP_319630463.1">
    <property type="nucleotide sequence ID" value="NZ_JAWXRB010000045.1"/>
</dbReference>
<name>A0AAJ2VZJ1_9ENTR</name>
<evidence type="ECO:0000313" key="1">
    <source>
        <dbReference type="EMBL" id="MDX6034043.1"/>
    </source>
</evidence>
<gene>
    <name evidence="2" type="ORF">SIK69_18150</name>
    <name evidence="1" type="ORF">SIL20_21300</name>
</gene>
<organism evidence="1 4">
    <name type="scientific">Scandinavium lactucae</name>
    <dbReference type="NCBI Taxonomy" id="3095028"/>
    <lineage>
        <taxon>Bacteria</taxon>
        <taxon>Pseudomonadati</taxon>
        <taxon>Pseudomonadota</taxon>
        <taxon>Gammaproteobacteria</taxon>
        <taxon>Enterobacterales</taxon>
        <taxon>Enterobacteriaceae</taxon>
        <taxon>Scandinavium</taxon>
    </lineage>
</organism>
<protein>
    <submittedName>
        <fullName evidence="1">Biofilm/acid-resistance regulator YmgB/AriR</fullName>
    </submittedName>
</protein>
<keyword evidence="3" id="KW-1185">Reference proteome</keyword>
<accession>A0AAJ2VZJ1</accession>
<evidence type="ECO:0000313" key="3">
    <source>
        <dbReference type="Proteomes" id="UP001275664"/>
    </source>
</evidence>
<dbReference type="InterPro" id="IPR024753">
    <property type="entry name" value="AriR"/>
</dbReference>
<dbReference type="EMBL" id="JAWXRC010000042">
    <property type="protein sequence ID" value="MDX6034043.1"/>
    <property type="molecule type" value="Genomic_DNA"/>
</dbReference>
<sequence>MLHEPDIYTALNDKALSNYFRHAGDMLAEESAVLGVAVRGIISSGNHLTNKSIILSLIHMLECTDDVVKSDVIRKTLEIVVGYTSDDM</sequence>
<dbReference type="Pfam" id="PF10798">
    <property type="entry name" value="YmgB"/>
    <property type="match status" value="1"/>
</dbReference>
<comment type="caution">
    <text evidence="1">The sequence shown here is derived from an EMBL/GenBank/DDBJ whole genome shotgun (WGS) entry which is preliminary data.</text>
</comment>
<proteinExistence type="predicted"/>
<dbReference type="Proteomes" id="UP001282336">
    <property type="component" value="Unassembled WGS sequence"/>
</dbReference>
<dbReference type="EMBL" id="JAWXRD010000040">
    <property type="protein sequence ID" value="MDX6042114.1"/>
    <property type="molecule type" value="Genomic_DNA"/>
</dbReference>
<evidence type="ECO:0000313" key="4">
    <source>
        <dbReference type="Proteomes" id="UP001282336"/>
    </source>
</evidence>
<evidence type="ECO:0000313" key="2">
    <source>
        <dbReference type="EMBL" id="MDX6042114.1"/>
    </source>
</evidence>
<dbReference type="GO" id="GO:0071468">
    <property type="term" value="P:cellular response to acidic pH"/>
    <property type="evidence" value="ECO:0007669"/>
    <property type="project" value="InterPro"/>
</dbReference>
<dbReference type="Gene3D" id="1.20.5.5260">
    <property type="match status" value="1"/>
</dbReference>
<dbReference type="AlphaFoldDB" id="A0AAJ2VZJ1"/>
<dbReference type="Proteomes" id="UP001275664">
    <property type="component" value="Unassembled WGS sequence"/>
</dbReference>
<reference evidence="1 3" key="1">
    <citation type="submission" date="2023-11" db="EMBL/GenBank/DDBJ databases">
        <title>Scandinavium wanjuensis sp. nov., isolated from lettuce South Korea.</title>
        <authorList>
            <person name="Park J."/>
            <person name="Park S."/>
            <person name="Oh K.K."/>
            <person name="Cho G.S."/>
            <person name="Franz C.M.A.P."/>
        </authorList>
    </citation>
    <scope>NUCLEOTIDE SEQUENCE</scope>
    <source>
        <strain evidence="1">V105_12</strain>
        <strain evidence="2 3">V105_6</strain>
    </source>
</reference>